<dbReference type="Proteomes" id="UP000681722">
    <property type="component" value="Unassembled WGS sequence"/>
</dbReference>
<organism evidence="1 5">
    <name type="scientific">Didymodactylos carnosus</name>
    <dbReference type="NCBI Taxonomy" id="1234261"/>
    <lineage>
        <taxon>Eukaryota</taxon>
        <taxon>Metazoa</taxon>
        <taxon>Spiralia</taxon>
        <taxon>Gnathifera</taxon>
        <taxon>Rotifera</taxon>
        <taxon>Eurotatoria</taxon>
        <taxon>Bdelloidea</taxon>
        <taxon>Philodinida</taxon>
        <taxon>Philodinidae</taxon>
        <taxon>Didymodactylos</taxon>
    </lineage>
</organism>
<dbReference type="Proteomes" id="UP000663829">
    <property type="component" value="Unassembled WGS sequence"/>
</dbReference>
<dbReference type="EMBL" id="CAJNOK010042993">
    <property type="protein sequence ID" value="CAF1567000.1"/>
    <property type="molecule type" value="Genomic_DNA"/>
</dbReference>
<dbReference type="AlphaFoldDB" id="A0A814D7I6"/>
<dbReference type="EMBL" id="CAJOBC010002327">
    <property type="protein sequence ID" value="CAF3727699.1"/>
    <property type="molecule type" value="Genomic_DNA"/>
</dbReference>
<dbReference type="EMBL" id="CAJOBA010065727">
    <property type="protein sequence ID" value="CAF4360392.1"/>
    <property type="molecule type" value="Genomic_DNA"/>
</dbReference>
<evidence type="ECO:0000313" key="2">
    <source>
        <dbReference type="EMBL" id="CAF1567000.1"/>
    </source>
</evidence>
<evidence type="ECO:0000313" key="3">
    <source>
        <dbReference type="EMBL" id="CAF3727699.1"/>
    </source>
</evidence>
<evidence type="ECO:0000313" key="5">
    <source>
        <dbReference type="Proteomes" id="UP000663829"/>
    </source>
</evidence>
<proteinExistence type="predicted"/>
<dbReference type="Proteomes" id="UP000682733">
    <property type="component" value="Unassembled WGS sequence"/>
</dbReference>
<accession>A0A814D7I6</accession>
<evidence type="ECO:0000313" key="1">
    <source>
        <dbReference type="EMBL" id="CAF0952081.1"/>
    </source>
</evidence>
<gene>
    <name evidence="1" type="ORF">GPM918_LOCUS11301</name>
    <name evidence="2" type="ORF">OVA965_LOCUS40138</name>
    <name evidence="3" type="ORF">SRO942_LOCUS11300</name>
    <name evidence="4" type="ORF">TMI583_LOCUS41536</name>
</gene>
<comment type="caution">
    <text evidence="1">The sequence shown here is derived from an EMBL/GenBank/DDBJ whole genome shotgun (WGS) entry which is preliminary data.</text>
</comment>
<protein>
    <submittedName>
        <fullName evidence="1">Uncharacterized protein</fullName>
    </submittedName>
</protein>
<evidence type="ECO:0000313" key="4">
    <source>
        <dbReference type="EMBL" id="CAF4360392.1"/>
    </source>
</evidence>
<name>A0A814D7I6_9BILA</name>
<keyword evidence="5" id="KW-1185">Reference proteome</keyword>
<sequence>MCGEVNNLFVKKMVIIQQDLDKAQKRNVTGPVEAVTKAMHVVRGVIRYDVDHRGLTSLTFHPKHLFHDE</sequence>
<dbReference type="EMBL" id="CAJNOQ010002328">
    <property type="protein sequence ID" value="CAF0952081.1"/>
    <property type="molecule type" value="Genomic_DNA"/>
</dbReference>
<dbReference type="Proteomes" id="UP000677228">
    <property type="component" value="Unassembled WGS sequence"/>
</dbReference>
<reference evidence="1" key="1">
    <citation type="submission" date="2021-02" db="EMBL/GenBank/DDBJ databases">
        <authorList>
            <person name="Nowell W R."/>
        </authorList>
    </citation>
    <scope>NUCLEOTIDE SEQUENCE</scope>
</reference>